<feature type="region of interest" description="Disordered" evidence="1">
    <location>
        <begin position="444"/>
        <end position="472"/>
    </location>
</feature>
<dbReference type="PANTHER" id="PTHR45657:SF61">
    <property type="entry name" value="CRAL-TRIO DOMAIN-CONTAINING PROTEIN"/>
    <property type="match status" value="1"/>
</dbReference>
<gene>
    <name evidence="4" type="ORF">Poli38472_003978</name>
</gene>
<dbReference type="InterPro" id="IPR051026">
    <property type="entry name" value="PI/PC_transfer"/>
</dbReference>
<evidence type="ECO:0000259" key="2">
    <source>
        <dbReference type="PROSITE" id="PS50003"/>
    </source>
</evidence>
<dbReference type="Gene3D" id="2.30.29.30">
    <property type="entry name" value="Pleckstrin-homology domain (PH domain)/Phosphotyrosine-binding domain (PTB)"/>
    <property type="match status" value="1"/>
</dbReference>
<dbReference type="Pfam" id="PF00169">
    <property type="entry name" value="PH"/>
    <property type="match status" value="1"/>
</dbReference>
<dbReference type="PROSITE" id="PS50191">
    <property type="entry name" value="CRAL_TRIO"/>
    <property type="match status" value="1"/>
</dbReference>
<evidence type="ECO:0000313" key="5">
    <source>
        <dbReference type="Proteomes" id="UP000794436"/>
    </source>
</evidence>
<dbReference type="InterPro" id="IPR036865">
    <property type="entry name" value="CRAL-TRIO_dom_sf"/>
</dbReference>
<feature type="compositionally biased region" description="Low complexity" evidence="1">
    <location>
        <begin position="453"/>
        <end position="464"/>
    </location>
</feature>
<dbReference type="AlphaFoldDB" id="A0A8K1CNM5"/>
<dbReference type="InterPro" id="IPR011993">
    <property type="entry name" value="PH-like_dom_sf"/>
</dbReference>
<comment type="caution">
    <text evidence="4">The sequence shown here is derived from an EMBL/GenBank/DDBJ whole genome shotgun (WGS) entry which is preliminary data.</text>
</comment>
<dbReference type="InterPro" id="IPR036273">
    <property type="entry name" value="CRAL/TRIO_N_dom_sf"/>
</dbReference>
<dbReference type="CDD" id="cd00170">
    <property type="entry name" value="SEC14"/>
    <property type="match status" value="1"/>
</dbReference>
<feature type="domain" description="CRAL-TRIO" evidence="3">
    <location>
        <begin position="528"/>
        <end position="691"/>
    </location>
</feature>
<evidence type="ECO:0000313" key="4">
    <source>
        <dbReference type="EMBL" id="TMW66213.1"/>
    </source>
</evidence>
<reference evidence="4" key="1">
    <citation type="submission" date="2019-03" db="EMBL/GenBank/DDBJ databases">
        <title>Long read genome sequence of the mycoparasitic Pythium oligandrum ATCC 38472 isolated from sugarbeet rhizosphere.</title>
        <authorList>
            <person name="Gaulin E."/>
        </authorList>
    </citation>
    <scope>NUCLEOTIDE SEQUENCE</scope>
    <source>
        <strain evidence="4">ATCC 38472_TT</strain>
    </source>
</reference>
<dbReference type="Pfam" id="PF00650">
    <property type="entry name" value="CRAL_TRIO"/>
    <property type="match status" value="1"/>
</dbReference>
<keyword evidence="5" id="KW-1185">Reference proteome</keyword>
<dbReference type="Proteomes" id="UP000794436">
    <property type="component" value="Unassembled WGS sequence"/>
</dbReference>
<dbReference type="SMART" id="SM00233">
    <property type="entry name" value="PH"/>
    <property type="match status" value="1"/>
</dbReference>
<protein>
    <recommendedName>
        <fullName evidence="6">CRAL-TRIO domain-containing protein</fullName>
    </recommendedName>
</protein>
<evidence type="ECO:0000256" key="1">
    <source>
        <dbReference type="SAM" id="MobiDB-lite"/>
    </source>
</evidence>
<name>A0A8K1CNM5_PYTOL</name>
<organism evidence="4 5">
    <name type="scientific">Pythium oligandrum</name>
    <name type="common">Mycoparasitic fungus</name>
    <dbReference type="NCBI Taxonomy" id="41045"/>
    <lineage>
        <taxon>Eukaryota</taxon>
        <taxon>Sar</taxon>
        <taxon>Stramenopiles</taxon>
        <taxon>Oomycota</taxon>
        <taxon>Peronosporomycetes</taxon>
        <taxon>Pythiales</taxon>
        <taxon>Pythiaceae</taxon>
        <taxon>Pythium</taxon>
    </lineage>
</organism>
<dbReference type="InterPro" id="IPR001251">
    <property type="entry name" value="CRAL-TRIO_dom"/>
</dbReference>
<dbReference type="CDD" id="cd00821">
    <property type="entry name" value="PH"/>
    <property type="match status" value="1"/>
</dbReference>
<dbReference type="SUPFAM" id="SSF46938">
    <property type="entry name" value="CRAL/TRIO N-terminal domain"/>
    <property type="match status" value="1"/>
</dbReference>
<feature type="region of interest" description="Disordered" evidence="1">
    <location>
        <begin position="1"/>
        <end position="27"/>
    </location>
</feature>
<dbReference type="InterPro" id="IPR001849">
    <property type="entry name" value="PH_domain"/>
</dbReference>
<sequence>MSTPSSTASSMPSLSPRSASRLSRVNTSSGSFTQRSLQAFRTVSLPGLLPGTSLGILASGLLDKRRDGAVRGGWAKRLFILSTRSLHYYRKAEEYELFGKERGQSPLADISLAKIVAPEDAPYGAVEPGMPSYFIAVISKRKSLLMFLRADTLELAMNWVNTINRAVQVAKTVNFSSRWPLEVIQKFTAVASGQFEEPAVEEVETPDSPAEVMQPTAPGILMISVASPPSHVSKASRERLIKRQVDLGEEVELGKLLQKDVCIIVLTDGEEVQVLQSLLGPDVKRLLSEEKEVVLSTPPRSKGVDSCVVSTRRVYATFRCEKAPPVPLKTQTSGVTPANQIPASVLSNAFPGGLGGLFLLSCVVAFWLAHPFEGLMKVTIFVGTVLALSQVAQVALSVATGKNETIGRSSSVKDFGVPAVAQSTVDDGPVFFLRIDKVEVVEQEQEPPKLVDSSSVEETTTGESDAAESDNGDIAYLKQISGGPLPFSHRFIAAEKGDEEKGRQRYENTLQWRKENDIDDILIRPHPTFETIKKYYPQFFHGRSKAGLPIYYEQPGKINLPALKKEGLSIEDLLRHYMYITEYLWRVIEPSDTGRSVTVLDVSGIGMSDLGGEVLDFIKRASAFTGAHYPERSAHIFIINIPGWFNMIWRMIKPLIDPVTREKIHMLKGSAILRELETLVDLDNIPSDFGGRGCRLGESQEENELREHVAKFLNA</sequence>
<dbReference type="SMART" id="SM00516">
    <property type="entry name" value="SEC14"/>
    <property type="match status" value="1"/>
</dbReference>
<dbReference type="PANTHER" id="PTHR45657">
    <property type="entry name" value="CRAL-TRIO DOMAIN-CONTAINING PROTEIN YKL091C-RELATED"/>
    <property type="match status" value="1"/>
</dbReference>
<dbReference type="EMBL" id="SPLM01000036">
    <property type="protein sequence ID" value="TMW66213.1"/>
    <property type="molecule type" value="Genomic_DNA"/>
</dbReference>
<dbReference type="OrthoDB" id="4418812at2759"/>
<feature type="domain" description="PH" evidence="2">
    <location>
        <begin position="55"/>
        <end position="168"/>
    </location>
</feature>
<dbReference type="PROSITE" id="PS50003">
    <property type="entry name" value="PH_DOMAIN"/>
    <property type="match status" value="1"/>
</dbReference>
<evidence type="ECO:0000259" key="3">
    <source>
        <dbReference type="PROSITE" id="PS50191"/>
    </source>
</evidence>
<proteinExistence type="predicted"/>
<dbReference type="SUPFAM" id="SSF52087">
    <property type="entry name" value="CRAL/TRIO domain"/>
    <property type="match status" value="1"/>
</dbReference>
<evidence type="ECO:0008006" key="6">
    <source>
        <dbReference type="Google" id="ProtNLM"/>
    </source>
</evidence>
<accession>A0A8K1CNM5</accession>
<dbReference type="SUPFAM" id="SSF50729">
    <property type="entry name" value="PH domain-like"/>
    <property type="match status" value="1"/>
</dbReference>
<dbReference type="Gene3D" id="3.40.525.10">
    <property type="entry name" value="CRAL-TRIO lipid binding domain"/>
    <property type="match status" value="1"/>
</dbReference>
<feature type="compositionally biased region" description="Low complexity" evidence="1">
    <location>
        <begin position="1"/>
        <end position="24"/>
    </location>
</feature>